<feature type="compositionally biased region" description="Basic and acidic residues" evidence="1">
    <location>
        <begin position="92"/>
        <end position="110"/>
    </location>
</feature>
<organism evidence="2 3">
    <name type="scientific">Microbispora triticiradicis</name>
    <dbReference type="NCBI Taxonomy" id="2200763"/>
    <lineage>
        <taxon>Bacteria</taxon>
        <taxon>Bacillati</taxon>
        <taxon>Actinomycetota</taxon>
        <taxon>Actinomycetes</taxon>
        <taxon>Streptosporangiales</taxon>
        <taxon>Streptosporangiaceae</taxon>
        <taxon>Microbispora</taxon>
    </lineage>
</organism>
<dbReference type="EMBL" id="QFZU02000057">
    <property type="protein sequence ID" value="RGA04521.1"/>
    <property type="molecule type" value="Genomic_DNA"/>
</dbReference>
<feature type="compositionally biased region" description="Basic residues" evidence="1">
    <location>
        <begin position="82"/>
        <end position="91"/>
    </location>
</feature>
<evidence type="ECO:0000256" key="1">
    <source>
        <dbReference type="SAM" id="MobiDB-lite"/>
    </source>
</evidence>
<name>A0ABX9LKN3_9ACTN</name>
<reference evidence="2 3" key="1">
    <citation type="submission" date="2018-08" db="EMBL/GenBank/DDBJ databases">
        <title>Microbispora. triticiradicis sp. nov., a novel actinomycete isolated from the root of wheat (Triticum aestivum L.)).</title>
        <authorList>
            <person name="Han C."/>
        </authorList>
    </citation>
    <scope>NUCLEOTIDE SEQUENCE [LARGE SCALE GENOMIC DNA]</scope>
    <source>
        <strain evidence="2 3">NEAU-HRDPA2-9</strain>
    </source>
</reference>
<feature type="region of interest" description="Disordered" evidence="1">
    <location>
        <begin position="1"/>
        <end position="110"/>
    </location>
</feature>
<sequence>MQAGPPITELHPPGGDGRTGRSEQHPHPDISGDRHEAHPARSGRRHDRRSGRHRPRHAHGRPGRRDRRLRPGHLPPGLRLARGPHRRRRLRHVGDPDADPGRQRREGLPLDLRRVRPAHLHDRLRLA</sequence>
<evidence type="ECO:0000313" key="2">
    <source>
        <dbReference type="EMBL" id="RGA04521.1"/>
    </source>
</evidence>
<feature type="compositionally biased region" description="Basic residues" evidence="1">
    <location>
        <begin position="41"/>
        <end position="71"/>
    </location>
</feature>
<gene>
    <name evidence="2" type="ORF">DI270_013655</name>
</gene>
<protein>
    <submittedName>
        <fullName evidence="2">Uncharacterized protein</fullName>
    </submittedName>
</protein>
<keyword evidence="3" id="KW-1185">Reference proteome</keyword>
<feature type="compositionally biased region" description="Basic and acidic residues" evidence="1">
    <location>
        <begin position="18"/>
        <end position="39"/>
    </location>
</feature>
<evidence type="ECO:0000313" key="3">
    <source>
        <dbReference type="Proteomes" id="UP000262538"/>
    </source>
</evidence>
<proteinExistence type="predicted"/>
<accession>A0ABX9LKN3</accession>
<comment type="caution">
    <text evidence="2">The sequence shown here is derived from an EMBL/GenBank/DDBJ whole genome shotgun (WGS) entry which is preliminary data.</text>
</comment>
<dbReference type="Proteomes" id="UP000262538">
    <property type="component" value="Unassembled WGS sequence"/>
</dbReference>